<proteinExistence type="predicted"/>
<sequence>MLMTCSGLGTHISAGRKQSPVYLPLPPHIPGFLNTSWASRASSSLSGLPALHAIMNSSASSWWWWPG</sequence>
<name>A0A5N4CBE9_CAMDR</name>
<protein>
    <submittedName>
        <fullName evidence="1">Uncharacterized protein</fullName>
    </submittedName>
</protein>
<reference evidence="1 2" key="1">
    <citation type="journal article" date="2019" name="Mol. Ecol. Resour.">
        <title>Improving Illumina assemblies with Hi-C and long reads: an example with the North African dromedary.</title>
        <authorList>
            <person name="Elbers J.P."/>
            <person name="Rogers M.F."/>
            <person name="Perelman P.L."/>
            <person name="Proskuryakova A.A."/>
            <person name="Serdyukova N.A."/>
            <person name="Johnson W.E."/>
            <person name="Horin P."/>
            <person name="Corander J."/>
            <person name="Murphy D."/>
            <person name="Burger P.A."/>
        </authorList>
    </citation>
    <scope>NUCLEOTIDE SEQUENCE [LARGE SCALE GENOMIC DNA]</scope>
    <source>
        <strain evidence="1">Drom800</strain>
        <tissue evidence="1">Blood</tissue>
    </source>
</reference>
<dbReference type="Proteomes" id="UP000299084">
    <property type="component" value="Unassembled WGS sequence"/>
</dbReference>
<keyword evidence="2" id="KW-1185">Reference proteome</keyword>
<gene>
    <name evidence="1" type="ORF">Cadr_000027780</name>
</gene>
<evidence type="ECO:0000313" key="2">
    <source>
        <dbReference type="Proteomes" id="UP000299084"/>
    </source>
</evidence>
<organism evidence="1 2">
    <name type="scientific">Camelus dromedarius</name>
    <name type="common">Dromedary</name>
    <name type="synonym">Arabian camel</name>
    <dbReference type="NCBI Taxonomy" id="9838"/>
    <lineage>
        <taxon>Eukaryota</taxon>
        <taxon>Metazoa</taxon>
        <taxon>Chordata</taxon>
        <taxon>Craniata</taxon>
        <taxon>Vertebrata</taxon>
        <taxon>Euteleostomi</taxon>
        <taxon>Mammalia</taxon>
        <taxon>Eutheria</taxon>
        <taxon>Laurasiatheria</taxon>
        <taxon>Artiodactyla</taxon>
        <taxon>Tylopoda</taxon>
        <taxon>Camelidae</taxon>
        <taxon>Camelus</taxon>
    </lineage>
</organism>
<evidence type="ECO:0000313" key="1">
    <source>
        <dbReference type="EMBL" id="KAB1256235.1"/>
    </source>
</evidence>
<dbReference type="EMBL" id="JWIN03000030">
    <property type="protein sequence ID" value="KAB1256235.1"/>
    <property type="molecule type" value="Genomic_DNA"/>
</dbReference>
<dbReference type="AlphaFoldDB" id="A0A5N4CBE9"/>
<accession>A0A5N4CBE9</accession>
<comment type="caution">
    <text evidence="1">The sequence shown here is derived from an EMBL/GenBank/DDBJ whole genome shotgun (WGS) entry which is preliminary data.</text>
</comment>